<dbReference type="SUPFAM" id="SSF56935">
    <property type="entry name" value="Porins"/>
    <property type="match status" value="1"/>
</dbReference>
<dbReference type="Proteomes" id="UP000564885">
    <property type="component" value="Unassembled WGS sequence"/>
</dbReference>
<evidence type="ECO:0000313" key="16">
    <source>
        <dbReference type="EMBL" id="NNM72878.1"/>
    </source>
</evidence>
<evidence type="ECO:0000256" key="10">
    <source>
        <dbReference type="ARBA" id="ARBA00023237"/>
    </source>
</evidence>
<protein>
    <submittedName>
        <fullName evidence="16">TonB-dependent hemoglobin/transferrin/lactoferrin family receptor</fullName>
    </submittedName>
</protein>
<dbReference type="RefSeq" id="WP_171218396.1">
    <property type="nucleotide sequence ID" value="NZ_JABEPP010000003.1"/>
</dbReference>
<feature type="domain" description="TonB-dependent receptor-like beta-barrel" evidence="14">
    <location>
        <begin position="269"/>
        <end position="692"/>
    </location>
</feature>
<dbReference type="InterPro" id="IPR039426">
    <property type="entry name" value="TonB-dep_rcpt-like"/>
</dbReference>
<dbReference type="Pfam" id="PF00593">
    <property type="entry name" value="TonB_dep_Rec_b-barrel"/>
    <property type="match status" value="1"/>
</dbReference>
<keyword evidence="5 11" id="KW-0812">Transmembrane</keyword>
<dbReference type="Gene3D" id="2.170.130.10">
    <property type="entry name" value="TonB-dependent receptor, plug domain"/>
    <property type="match status" value="1"/>
</dbReference>
<keyword evidence="7 12" id="KW-0798">TonB box</keyword>
<dbReference type="GO" id="GO:0015344">
    <property type="term" value="F:siderophore uptake transmembrane transporter activity"/>
    <property type="evidence" value="ECO:0007669"/>
    <property type="project" value="TreeGrafter"/>
</dbReference>
<evidence type="ECO:0000256" key="1">
    <source>
        <dbReference type="ARBA" id="ARBA00004571"/>
    </source>
</evidence>
<evidence type="ECO:0000259" key="14">
    <source>
        <dbReference type="Pfam" id="PF00593"/>
    </source>
</evidence>
<keyword evidence="3 11" id="KW-0813">Transport</keyword>
<proteinExistence type="inferred from homology"/>
<evidence type="ECO:0000256" key="4">
    <source>
        <dbReference type="ARBA" id="ARBA00022452"/>
    </source>
</evidence>
<evidence type="ECO:0000256" key="3">
    <source>
        <dbReference type="ARBA" id="ARBA00022448"/>
    </source>
</evidence>
<dbReference type="InterPro" id="IPR000531">
    <property type="entry name" value="Beta-barrel_TonB"/>
</dbReference>
<feature type="chain" id="PRO_5032550431" evidence="13">
    <location>
        <begin position="28"/>
        <end position="724"/>
    </location>
</feature>
<accession>A0A849I668</accession>
<comment type="similarity">
    <text evidence="2 11 12">Belongs to the TonB-dependent receptor family.</text>
</comment>
<evidence type="ECO:0000256" key="2">
    <source>
        <dbReference type="ARBA" id="ARBA00009810"/>
    </source>
</evidence>
<dbReference type="InterPro" id="IPR011276">
    <property type="entry name" value="TonB_haem/Hb_rcpt"/>
</dbReference>
<dbReference type="InterPro" id="IPR036942">
    <property type="entry name" value="Beta-barrel_TonB_sf"/>
</dbReference>
<dbReference type="GO" id="GO:0044718">
    <property type="term" value="P:siderophore transmembrane transport"/>
    <property type="evidence" value="ECO:0007669"/>
    <property type="project" value="TreeGrafter"/>
</dbReference>
<keyword evidence="8 11" id="KW-0472">Membrane</keyword>
<dbReference type="InterPro" id="IPR012910">
    <property type="entry name" value="Plug_dom"/>
</dbReference>
<evidence type="ECO:0000256" key="9">
    <source>
        <dbReference type="ARBA" id="ARBA00023170"/>
    </source>
</evidence>
<dbReference type="NCBIfam" id="TIGR01786">
    <property type="entry name" value="TonB-hemlactrns"/>
    <property type="match status" value="1"/>
</dbReference>
<evidence type="ECO:0000256" key="5">
    <source>
        <dbReference type="ARBA" id="ARBA00022692"/>
    </source>
</evidence>
<gene>
    <name evidence="16" type="ORF">HJG44_10870</name>
</gene>
<dbReference type="CDD" id="cd01347">
    <property type="entry name" value="ligand_gated_channel"/>
    <property type="match status" value="1"/>
</dbReference>
<comment type="subcellular location">
    <subcellularLocation>
        <location evidence="1 11">Cell outer membrane</location>
        <topology evidence="1 11">Multi-pass membrane protein</topology>
    </subcellularLocation>
</comment>
<dbReference type="AlphaFoldDB" id="A0A849I668"/>
<dbReference type="PANTHER" id="PTHR30069:SF41">
    <property type="entry name" value="HEME_HEMOPEXIN UTILIZATION PROTEIN C"/>
    <property type="match status" value="1"/>
</dbReference>
<dbReference type="PROSITE" id="PS52016">
    <property type="entry name" value="TONB_DEPENDENT_REC_3"/>
    <property type="match status" value="1"/>
</dbReference>
<keyword evidence="6 13" id="KW-0732">Signal</keyword>
<name>A0A849I668_9HYPH</name>
<evidence type="ECO:0000259" key="15">
    <source>
        <dbReference type="Pfam" id="PF07715"/>
    </source>
</evidence>
<evidence type="ECO:0000256" key="8">
    <source>
        <dbReference type="ARBA" id="ARBA00023136"/>
    </source>
</evidence>
<sequence>MLAGTRSLLLGASCLAGVSLLAPHAVAQATVPPGAAARHPPSASGETALDEITVTSTKTEERAIEALAGASVVSRDTVRDIQPDRVSDLLRQVPGVTTQENHNDPAQAINIRGLQNFGRVNVLVDGARQNFQSTGHGASGVFYLDPELIGGVDITRGPVSTIYGSGAIGGVVSFRTLGIDDILRPEEQAGAVQKIGGGTNGYGIVNSSSVGVRLPNNAVNVFGQFVYRQNYVYRDGAGILIADTGSELKAGNFKVNVNPAEGHQLSFSALTQKFDFANNGSSGTGARFQSNVDTQTYTLGYRFTPVGQPLIDLSVKSYFSTTDEVRTFVADSASRTYTALGARPGAPVMIDLDTYGFDIFNTSRFDTGPVSHALTFGGDGAFDRVRTTDQAGGYTSAFTPSGRRDLAGAFVQDEMRFGGWLRAIGALRYDSYELSGGGFRSSGDRISPRGTVGVSPFPWIEFFGTYAEGYRAPSISETLISGTHPFPAFQILPNTALRPETAHNVEAGVNIKFDNILKDGDAFRGKVVGFFNEVDNFIDIQGVGPRTFVAVAPSPALNALCAGRTAPFGPCQIPVQAQQYRNIARADLSGVEIEGAYDWGDGFLSLAYSHTDGINAATRATLLTVPPDKVAATLGLRFLDRRLTVGTRIVYNDARANIPASTVVVNTKEFALVDFFASYEHNDWIRADLTLSNIFDKRYIKYLDLDRSPGFQARGSLTMKFATR</sequence>
<organism evidence="16 17">
    <name type="scientific">Enterovirga aerilata</name>
    <dbReference type="NCBI Taxonomy" id="2730920"/>
    <lineage>
        <taxon>Bacteria</taxon>
        <taxon>Pseudomonadati</taxon>
        <taxon>Pseudomonadota</taxon>
        <taxon>Alphaproteobacteria</taxon>
        <taxon>Hyphomicrobiales</taxon>
        <taxon>Methylobacteriaceae</taxon>
        <taxon>Enterovirga</taxon>
    </lineage>
</organism>
<feature type="domain" description="TonB-dependent receptor plug" evidence="15">
    <location>
        <begin position="66"/>
        <end position="171"/>
    </location>
</feature>
<feature type="signal peptide" evidence="13">
    <location>
        <begin position="1"/>
        <end position="27"/>
    </location>
</feature>
<evidence type="ECO:0000256" key="11">
    <source>
        <dbReference type="PROSITE-ProRule" id="PRU01360"/>
    </source>
</evidence>
<keyword evidence="10 11" id="KW-0998">Cell outer membrane</keyword>
<evidence type="ECO:0000256" key="13">
    <source>
        <dbReference type="SAM" id="SignalP"/>
    </source>
</evidence>
<keyword evidence="4 11" id="KW-1134">Transmembrane beta strand</keyword>
<evidence type="ECO:0000313" key="17">
    <source>
        <dbReference type="Proteomes" id="UP000564885"/>
    </source>
</evidence>
<dbReference type="GO" id="GO:0015232">
    <property type="term" value="F:heme transmembrane transporter activity"/>
    <property type="evidence" value="ECO:0007669"/>
    <property type="project" value="InterPro"/>
</dbReference>
<dbReference type="Pfam" id="PF07715">
    <property type="entry name" value="Plug"/>
    <property type="match status" value="1"/>
</dbReference>
<evidence type="ECO:0000256" key="6">
    <source>
        <dbReference type="ARBA" id="ARBA00022729"/>
    </source>
</evidence>
<keyword evidence="17" id="KW-1185">Reference proteome</keyword>
<dbReference type="Gene3D" id="2.40.170.20">
    <property type="entry name" value="TonB-dependent receptor, beta-barrel domain"/>
    <property type="match status" value="1"/>
</dbReference>
<reference evidence="16 17" key="1">
    <citation type="submission" date="2020-04" db="EMBL/GenBank/DDBJ databases">
        <title>Enterovirga sp. isolate from soil.</title>
        <authorList>
            <person name="Chea S."/>
            <person name="Kim D.-U."/>
        </authorList>
    </citation>
    <scope>NUCLEOTIDE SEQUENCE [LARGE SCALE GENOMIC DNA]</scope>
    <source>
        <strain evidence="16 17">DB1703</strain>
    </source>
</reference>
<dbReference type="PANTHER" id="PTHR30069">
    <property type="entry name" value="TONB-DEPENDENT OUTER MEMBRANE RECEPTOR"/>
    <property type="match status" value="1"/>
</dbReference>
<keyword evidence="9 16" id="KW-0675">Receptor</keyword>
<dbReference type="GO" id="GO:0009279">
    <property type="term" value="C:cell outer membrane"/>
    <property type="evidence" value="ECO:0007669"/>
    <property type="project" value="UniProtKB-SubCell"/>
</dbReference>
<comment type="caution">
    <text evidence="16">The sequence shown here is derived from an EMBL/GenBank/DDBJ whole genome shotgun (WGS) entry which is preliminary data.</text>
</comment>
<dbReference type="InterPro" id="IPR037066">
    <property type="entry name" value="Plug_dom_sf"/>
</dbReference>
<evidence type="ECO:0000256" key="7">
    <source>
        <dbReference type="ARBA" id="ARBA00023077"/>
    </source>
</evidence>
<dbReference type="NCBIfam" id="TIGR01785">
    <property type="entry name" value="TonB-hemin"/>
    <property type="match status" value="1"/>
</dbReference>
<dbReference type="InterPro" id="IPR010949">
    <property type="entry name" value="TonB_Hb/transfer/lactofer_rcpt"/>
</dbReference>
<dbReference type="EMBL" id="JABEPP010000003">
    <property type="protein sequence ID" value="NNM72878.1"/>
    <property type="molecule type" value="Genomic_DNA"/>
</dbReference>
<evidence type="ECO:0000256" key="12">
    <source>
        <dbReference type="RuleBase" id="RU003357"/>
    </source>
</evidence>